<evidence type="ECO:0000313" key="2">
    <source>
        <dbReference type="EMBL" id="MCI16647.1"/>
    </source>
</evidence>
<feature type="non-terminal residue" evidence="2">
    <location>
        <position position="29"/>
    </location>
</feature>
<keyword evidence="3" id="KW-1185">Reference proteome</keyword>
<comment type="caution">
    <text evidence="2">The sequence shown here is derived from an EMBL/GenBank/DDBJ whole genome shotgun (WGS) entry which is preliminary data.</text>
</comment>
<accession>A0A392PY70</accession>
<feature type="region of interest" description="Disordered" evidence="1">
    <location>
        <begin position="1"/>
        <end position="29"/>
    </location>
</feature>
<dbReference type="EMBL" id="LXQA010101825">
    <property type="protein sequence ID" value="MCI16647.1"/>
    <property type="molecule type" value="Genomic_DNA"/>
</dbReference>
<dbReference type="Proteomes" id="UP000265520">
    <property type="component" value="Unassembled WGS sequence"/>
</dbReference>
<proteinExistence type="predicted"/>
<sequence>MTAVTTSDGKPVMKDRADFPVFATTDGRH</sequence>
<evidence type="ECO:0000313" key="3">
    <source>
        <dbReference type="Proteomes" id="UP000265520"/>
    </source>
</evidence>
<protein>
    <submittedName>
        <fullName evidence="2">Uncharacterized protein</fullName>
    </submittedName>
</protein>
<dbReference type="AlphaFoldDB" id="A0A392PY70"/>
<evidence type="ECO:0000256" key="1">
    <source>
        <dbReference type="SAM" id="MobiDB-lite"/>
    </source>
</evidence>
<reference evidence="2 3" key="1">
    <citation type="journal article" date="2018" name="Front. Plant Sci.">
        <title>Red Clover (Trifolium pratense) and Zigzag Clover (T. medium) - A Picture of Genomic Similarities and Differences.</title>
        <authorList>
            <person name="Dluhosova J."/>
            <person name="Istvanek J."/>
            <person name="Nedelnik J."/>
            <person name="Repkova J."/>
        </authorList>
    </citation>
    <scope>NUCLEOTIDE SEQUENCE [LARGE SCALE GENOMIC DNA]</scope>
    <source>
        <strain evidence="3">cv. 10/8</strain>
        <tissue evidence="2">Leaf</tissue>
    </source>
</reference>
<organism evidence="2 3">
    <name type="scientific">Trifolium medium</name>
    <dbReference type="NCBI Taxonomy" id="97028"/>
    <lineage>
        <taxon>Eukaryota</taxon>
        <taxon>Viridiplantae</taxon>
        <taxon>Streptophyta</taxon>
        <taxon>Embryophyta</taxon>
        <taxon>Tracheophyta</taxon>
        <taxon>Spermatophyta</taxon>
        <taxon>Magnoliopsida</taxon>
        <taxon>eudicotyledons</taxon>
        <taxon>Gunneridae</taxon>
        <taxon>Pentapetalae</taxon>
        <taxon>rosids</taxon>
        <taxon>fabids</taxon>
        <taxon>Fabales</taxon>
        <taxon>Fabaceae</taxon>
        <taxon>Papilionoideae</taxon>
        <taxon>50 kb inversion clade</taxon>
        <taxon>NPAAA clade</taxon>
        <taxon>Hologalegina</taxon>
        <taxon>IRL clade</taxon>
        <taxon>Trifolieae</taxon>
        <taxon>Trifolium</taxon>
    </lineage>
</organism>
<name>A0A392PY70_9FABA</name>